<sequence>MLVYVWAVDRMVQSKVPASVLSMLILFFALLLISRLPNGAAAIDRVLKWSDGGVEWLLKWMTLMFAPAVVIIPAQDLLNGREIGRVIGGFVIGLCVFFPLSLWSARGLQYVFQVKGHESPTLHESLPAQSELAADDVSMRSDPSSIKSSEKAHTSSPTKPVPGVSGAFRIPIHPFTLIIFSALFGPSLVIAFTSDILQPVHLCITILAYYIGLAMPRQAKTLLHPLLTCGFLTIMGLWAIAGLQGHSLKSAKSTKILTAMAAQRPVPEPGAGDVLYSLLDAAVAALAVRMYKQRQLLREYAATILTAVASLSIVSLFFHVGISKAFGMDASNSLAMGPRFVTTPLALQIFDSVLTEANTSLGVVMILVSGVIGDVVGLKLAKVVGFAKDDNISLGVTIGITSHAVGTAGLLQRNPAAAAVSSLTFVLFATASVIWTSIPPIADALRTIAR</sequence>
<protein>
    <recommendedName>
        <fullName evidence="10">LrgB-like protein</fullName>
    </recommendedName>
</protein>
<evidence type="ECO:0000313" key="8">
    <source>
        <dbReference type="EMBL" id="TPX56651.1"/>
    </source>
</evidence>
<dbReference type="Pfam" id="PF03788">
    <property type="entry name" value="LrgA"/>
    <property type="match status" value="1"/>
</dbReference>
<feature type="transmembrane region" description="Helical" evidence="7">
    <location>
        <begin position="222"/>
        <end position="241"/>
    </location>
</feature>
<keyword evidence="3 7" id="KW-0812">Transmembrane</keyword>
<feature type="transmembrane region" description="Helical" evidence="7">
    <location>
        <begin position="175"/>
        <end position="193"/>
    </location>
</feature>
<accession>A0A507DYW8</accession>
<feature type="region of interest" description="Disordered" evidence="6">
    <location>
        <begin position="139"/>
        <end position="160"/>
    </location>
</feature>
<dbReference type="PANTHER" id="PTHR30249:SF0">
    <property type="entry name" value="PLASTIDAL GLYCOLATE_GLYCERATE TRANSLOCATOR 1, CHLOROPLASTIC"/>
    <property type="match status" value="1"/>
</dbReference>
<dbReference type="PANTHER" id="PTHR30249">
    <property type="entry name" value="PUTATIVE SEROTONIN TRANSPORTER"/>
    <property type="match status" value="1"/>
</dbReference>
<name>A0A507DYW8_9FUNG</name>
<evidence type="ECO:0000256" key="2">
    <source>
        <dbReference type="ARBA" id="ARBA00022475"/>
    </source>
</evidence>
<feature type="transmembrane region" description="Helical" evidence="7">
    <location>
        <begin position="199"/>
        <end position="215"/>
    </location>
</feature>
<feature type="transmembrane region" description="Helical" evidence="7">
    <location>
        <begin position="360"/>
        <end position="380"/>
    </location>
</feature>
<keyword evidence="9" id="KW-1185">Reference proteome</keyword>
<feature type="transmembrane region" description="Helical" evidence="7">
    <location>
        <begin position="392"/>
        <end position="411"/>
    </location>
</feature>
<feature type="transmembrane region" description="Helical" evidence="7">
    <location>
        <begin position="300"/>
        <end position="322"/>
    </location>
</feature>
<keyword evidence="5 7" id="KW-0472">Membrane</keyword>
<evidence type="ECO:0000256" key="4">
    <source>
        <dbReference type="ARBA" id="ARBA00022989"/>
    </source>
</evidence>
<proteinExistence type="predicted"/>
<evidence type="ECO:0000256" key="1">
    <source>
        <dbReference type="ARBA" id="ARBA00004651"/>
    </source>
</evidence>
<dbReference type="Pfam" id="PF04172">
    <property type="entry name" value="LrgB"/>
    <property type="match status" value="1"/>
</dbReference>
<feature type="transmembrane region" description="Helical" evidence="7">
    <location>
        <begin position="16"/>
        <end position="36"/>
    </location>
</feature>
<evidence type="ECO:0000256" key="5">
    <source>
        <dbReference type="ARBA" id="ARBA00023136"/>
    </source>
</evidence>
<organism evidence="8 9">
    <name type="scientific">Powellomyces hirtus</name>
    <dbReference type="NCBI Taxonomy" id="109895"/>
    <lineage>
        <taxon>Eukaryota</taxon>
        <taxon>Fungi</taxon>
        <taxon>Fungi incertae sedis</taxon>
        <taxon>Chytridiomycota</taxon>
        <taxon>Chytridiomycota incertae sedis</taxon>
        <taxon>Chytridiomycetes</taxon>
        <taxon>Spizellomycetales</taxon>
        <taxon>Powellomycetaceae</taxon>
        <taxon>Powellomyces</taxon>
    </lineage>
</organism>
<keyword evidence="4 7" id="KW-1133">Transmembrane helix</keyword>
<keyword evidence="2" id="KW-1003">Cell membrane</keyword>
<dbReference type="InterPro" id="IPR005538">
    <property type="entry name" value="LrgA/CidA"/>
</dbReference>
<feature type="transmembrane region" description="Helical" evidence="7">
    <location>
        <begin position="56"/>
        <end position="74"/>
    </location>
</feature>
<dbReference type="Proteomes" id="UP000318582">
    <property type="component" value="Unassembled WGS sequence"/>
</dbReference>
<feature type="transmembrane region" description="Helical" evidence="7">
    <location>
        <begin position="417"/>
        <end position="438"/>
    </location>
</feature>
<evidence type="ECO:0000256" key="7">
    <source>
        <dbReference type="SAM" id="Phobius"/>
    </source>
</evidence>
<feature type="transmembrane region" description="Helical" evidence="7">
    <location>
        <begin position="86"/>
        <end position="105"/>
    </location>
</feature>
<dbReference type="GO" id="GO:0005886">
    <property type="term" value="C:plasma membrane"/>
    <property type="evidence" value="ECO:0007669"/>
    <property type="project" value="UniProtKB-SubCell"/>
</dbReference>
<dbReference type="AlphaFoldDB" id="A0A507DYW8"/>
<evidence type="ECO:0000256" key="6">
    <source>
        <dbReference type="SAM" id="MobiDB-lite"/>
    </source>
</evidence>
<comment type="caution">
    <text evidence="8">The sequence shown here is derived from an EMBL/GenBank/DDBJ whole genome shotgun (WGS) entry which is preliminary data.</text>
</comment>
<evidence type="ECO:0008006" key="10">
    <source>
        <dbReference type="Google" id="ProtNLM"/>
    </source>
</evidence>
<reference evidence="8 9" key="1">
    <citation type="journal article" date="2019" name="Sci. Rep.">
        <title>Comparative genomics of chytrid fungi reveal insights into the obligate biotrophic and pathogenic lifestyle of Synchytrium endobioticum.</title>
        <authorList>
            <person name="van de Vossenberg B.T.L.H."/>
            <person name="Warris S."/>
            <person name="Nguyen H.D.T."/>
            <person name="van Gent-Pelzer M.P.E."/>
            <person name="Joly D.L."/>
            <person name="van de Geest H.C."/>
            <person name="Bonants P.J.M."/>
            <person name="Smith D.S."/>
            <person name="Levesque C.A."/>
            <person name="van der Lee T.A.J."/>
        </authorList>
    </citation>
    <scope>NUCLEOTIDE SEQUENCE [LARGE SCALE GENOMIC DNA]</scope>
    <source>
        <strain evidence="8 9">CBS 809.83</strain>
    </source>
</reference>
<evidence type="ECO:0000313" key="9">
    <source>
        <dbReference type="Proteomes" id="UP000318582"/>
    </source>
</evidence>
<dbReference type="InterPro" id="IPR007300">
    <property type="entry name" value="CidB/LrgB"/>
</dbReference>
<comment type="subcellular location">
    <subcellularLocation>
        <location evidence="1">Cell membrane</location>
        <topology evidence="1">Multi-pass membrane protein</topology>
    </subcellularLocation>
</comment>
<evidence type="ECO:0000256" key="3">
    <source>
        <dbReference type="ARBA" id="ARBA00022692"/>
    </source>
</evidence>
<gene>
    <name evidence="8" type="ORF">PhCBS80983_g04393</name>
</gene>
<dbReference type="EMBL" id="QEAQ01000068">
    <property type="protein sequence ID" value="TPX56651.1"/>
    <property type="molecule type" value="Genomic_DNA"/>
</dbReference>